<feature type="region of interest" description="Disordered" evidence="1">
    <location>
        <begin position="207"/>
        <end position="229"/>
    </location>
</feature>
<dbReference type="EMBL" id="CAAALY010005652">
    <property type="protein sequence ID" value="VEL09173.1"/>
    <property type="molecule type" value="Genomic_DNA"/>
</dbReference>
<gene>
    <name evidence="2" type="ORF">PXEA_LOCUS2613</name>
</gene>
<keyword evidence="3" id="KW-1185">Reference proteome</keyword>
<evidence type="ECO:0000313" key="2">
    <source>
        <dbReference type="EMBL" id="VEL09173.1"/>
    </source>
</evidence>
<accession>A0A448WDN9</accession>
<reference evidence="2" key="1">
    <citation type="submission" date="2018-11" db="EMBL/GenBank/DDBJ databases">
        <authorList>
            <consortium name="Pathogen Informatics"/>
        </authorList>
    </citation>
    <scope>NUCLEOTIDE SEQUENCE</scope>
</reference>
<proteinExistence type="predicted"/>
<name>A0A448WDN9_9PLAT</name>
<dbReference type="Proteomes" id="UP000784294">
    <property type="component" value="Unassembled WGS sequence"/>
</dbReference>
<feature type="region of interest" description="Disordered" evidence="1">
    <location>
        <begin position="122"/>
        <end position="176"/>
    </location>
</feature>
<dbReference type="AlphaFoldDB" id="A0A448WDN9"/>
<evidence type="ECO:0000256" key="1">
    <source>
        <dbReference type="SAM" id="MobiDB-lite"/>
    </source>
</evidence>
<comment type="caution">
    <text evidence="2">The sequence shown here is derived from an EMBL/GenBank/DDBJ whole genome shotgun (WGS) entry which is preliminary data.</text>
</comment>
<sequence length="229" mass="25505">MRKGQGFLEFDIFPLTQETRGNLAEWLARQAHMLHCQGVIGTSQGEFNSIRLGLRNNRTNTSRQNDAISCRLGRSWDSPLVSRLHMKPDSTGDRHRHAYSFSRERANVPMRRWADAQFWRETSERGRKKSISRRPEGRHARARGGRGQSLMSGQAGPGVETRPEPTGPACPDPGWGMGVRSEKMSIMRARALLEAGEAVVCTVRLPSSGWGKCDKNSLPSHSSAGIERA</sequence>
<protein>
    <submittedName>
        <fullName evidence="2">Uncharacterized protein</fullName>
    </submittedName>
</protein>
<evidence type="ECO:0000313" key="3">
    <source>
        <dbReference type="Proteomes" id="UP000784294"/>
    </source>
</evidence>
<organism evidence="2 3">
    <name type="scientific">Protopolystoma xenopodis</name>
    <dbReference type="NCBI Taxonomy" id="117903"/>
    <lineage>
        <taxon>Eukaryota</taxon>
        <taxon>Metazoa</taxon>
        <taxon>Spiralia</taxon>
        <taxon>Lophotrochozoa</taxon>
        <taxon>Platyhelminthes</taxon>
        <taxon>Monogenea</taxon>
        <taxon>Polyopisthocotylea</taxon>
        <taxon>Polystomatidea</taxon>
        <taxon>Polystomatidae</taxon>
        <taxon>Protopolystoma</taxon>
    </lineage>
</organism>